<protein>
    <submittedName>
        <fullName evidence="1">Unannotated protein</fullName>
    </submittedName>
</protein>
<evidence type="ECO:0000313" key="1">
    <source>
        <dbReference type="EMBL" id="CAB4583184.1"/>
    </source>
</evidence>
<reference evidence="1" key="1">
    <citation type="submission" date="2020-05" db="EMBL/GenBank/DDBJ databases">
        <authorList>
            <person name="Chiriac C."/>
            <person name="Salcher M."/>
            <person name="Ghai R."/>
            <person name="Kavagutti S V."/>
        </authorList>
    </citation>
    <scope>NUCLEOTIDE SEQUENCE</scope>
</reference>
<sequence>MLGATDLTQILETTEPQRLPSPERRTDLRIGAGIGIDEAARYVGCTRIALIRYELGHPIDDEHHERYWLVMRASWAICVLRGVE</sequence>
<dbReference type="AlphaFoldDB" id="A0A6J6F8G2"/>
<dbReference type="EMBL" id="CAEZSR010000167">
    <property type="protein sequence ID" value="CAB4583184.1"/>
    <property type="molecule type" value="Genomic_DNA"/>
</dbReference>
<accession>A0A6J6F8G2</accession>
<organism evidence="1">
    <name type="scientific">freshwater metagenome</name>
    <dbReference type="NCBI Taxonomy" id="449393"/>
    <lineage>
        <taxon>unclassified sequences</taxon>
        <taxon>metagenomes</taxon>
        <taxon>ecological metagenomes</taxon>
    </lineage>
</organism>
<gene>
    <name evidence="1" type="ORF">UFOPK1493_03225</name>
</gene>
<name>A0A6J6F8G2_9ZZZZ</name>
<proteinExistence type="predicted"/>